<protein>
    <submittedName>
        <fullName evidence="7">Amino acid/amide ABC transporter membrane protein 2, HAAT family (TC 3.A.1.4.-)</fullName>
    </submittedName>
</protein>
<sequence length="322" mass="34581">MVKRPSLSGWPGALVLLVFLAAAPSFLPVYWVLLGTEILIMGLFAMSFNLLFGYTGLLSFGQGGLLGVGAYTAALLMTHGVTSLWLVLLASVGAAAVTALLVGFLCVRRDEIFFAMLSLALGMMLFTVAHNWREVTGGSDGLPVFSVPPVVLGPWRVSLFAPASAYYFVLFWAVAGALFLWALVRSPFGLILTAVRENKERLSFSGANVKAVRLAAFVTAGALAGLAGFLLCLFNRMATPDMLHWSFSARPVLMTILGGAGTFLGPAVGAAIFFVLEHWVTTFTENWMIVLGAILIPVVLFFPEGIWGTLLHAFRNRRCGTP</sequence>
<evidence type="ECO:0000256" key="6">
    <source>
        <dbReference type="SAM" id="Phobius"/>
    </source>
</evidence>
<evidence type="ECO:0000256" key="5">
    <source>
        <dbReference type="ARBA" id="ARBA00023136"/>
    </source>
</evidence>
<evidence type="ECO:0000313" key="7">
    <source>
        <dbReference type="EMBL" id="SHG06725.1"/>
    </source>
</evidence>
<comment type="subcellular location">
    <subcellularLocation>
        <location evidence="1">Cell membrane</location>
        <topology evidence="1">Multi-pass membrane protein</topology>
    </subcellularLocation>
</comment>
<evidence type="ECO:0000256" key="2">
    <source>
        <dbReference type="ARBA" id="ARBA00022475"/>
    </source>
</evidence>
<organism evidence="7 8">
    <name type="scientific">Desulfacinum infernum DSM 9756</name>
    <dbReference type="NCBI Taxonomy" id="1121391"/>
    <lineage>
        <taxon>Bacteria</taxon>
        <taxon>Pseudomonadati</taxon>
        <taxon>Thermodesulfobacteriota</taxon>
        <taxon>Syntrophobacteria</taxon>
        <taxon>Syntrophobacterales</taxon>
        <taxon>Syntrophobacteraceae</taxon>
        <taxon>Desulfacinum</taxon>
    </lineage>
</organism>
<keyword evidence="4 6" id="KW-1133">Transmembrane helix</keyword>
<dbReference type="GO" id="GO:0005886">
    <property type="term" value="C:plasma membrane"/>
    <property type="evidence" value="ECO:0007669"/>
    <property type="project" value="UniProtKB-SubCell"/>
</dbReference>
<feature type="transmembrane region" description="Helical" evidence="6">
    <location>
        <begin position="83"/>
        <end position="105"/>
    </location>
</feature>
<dbReference type="RefSeq" id="WP_073041260.1">
    <property type="nucleotide sequence ID" value="NZ_FQVB01000039.1"/>
</dbReference>
<dbReference type="STRING" id="1121391.SAMN02745206_03207"/>
<keyword evidence="8" id="KW-1185">Reference proteome</keyword>
<evidence type="ECO:0000256" key="3">
    <source>
        <dbReference type="ARBA" id="ARBA00022692"/>
    </source>
</evidence>
<dbReference type="InterPro" id="IPR043428">
    <property type="entry name" value="LivM-like"/>
</dbReference>
<proteinExistence type="predicted"/>
<dbReference type="EMBL" id="FQVB01000039">
    <property type="protein sequence ID" value="SHG06725.1"/>
    <property type="molecule type" value="Genomic_DNA"/>
</dbReference>
<keyword evidence="2" id="KW-1003">Cell membrane</keyword>
<dbReference type="InterPro" id="IPR001851">
    <property type="entry name" value="ABC_transp_permease"/>
</dbReference>
<dbReference type="GO" id="GO:0015658">
    <property type="term" value="F:branched-chain amino acid transmembrane transporter activity"/>
    <property type="evidence" value="ECO:0007669"/>
    <property type="project" value="InterPro"/>
</dbReference>
<keyword evidence="5 6" id="KW-0472">Membrane</keyword>
<dbReference type="Proteomes" id="UP000184076">
    <property type="component" value="Unassembled WGS sequence"/>
</dbReference>
<feature type="transmembrane region" description="Helical" evidence="6">
    <location>
        <begin position="288"/>
        <end position="314"/>
    </location>
</feature>
<dbReference type="OrthoDB" id="9780757at2"/>
<dbReference type="PANTHER" id="PTHR30482:SF17">
    <property type="entry name" value="ABC TRANSPORTER ATP-BINDING PROTEIN"/>
    <property type="match status" value="1"/>
</dbReference>
<accession>A0A1M5GSM0</accession>
<evidence type="ECO:0000313" key="8">
    <source>
        <dbReference type="Proteomes" id="UP000184076"/>
    </source>
</evidence>
<dbReference type="CDD" id="cd06581">
    <property type="entry name" value="TM_PBP1_LivM_like"/>
    <property type="match status" value="1"/>
</dbReference>
<feature type="transmembrane region" description="Helical" evidence="6">
    <location>
        <begin position="211"/>
        <end position="234"/>
    </location>
</feature>
<dbReference type="Pfam" id="PF02653">
    <property type="entry name" value="BPD_transp_2"/>
    <property type="match status" value="1"/>
</dbReference>
<keyword evidence="3 6" id="KW-0812">Transmembrane</keyword>
<feature type="transmembrane region" description="Helical" evidence="6">
    <location>
        <begin position="57"/>
        <end position="77"/>
    </location>
</feature>
<feature type="transmembrane region" description="Helical" evidence="6">
    <location>
        <begin position="112"/>
        <end position="129"/>
    </location>
</feature>
<name>A0A1M5GSM0_9BACT</name>
<evidence type="ECO:0000256" key="4">
    <source>
        <dbReference type="ARBA" id="ARBA00022989"/>
    </source>
</evidence>
<reference evidence="8" key="1">
    <citation type="submission" date="2016-11" db="EMBL/GenBank/DDBJ databases">
        <authorList>
            <person name="Varghese N."/>
            <person name="Submissions S."/>
        </authorList>
    </citation>
    <scope>NUCLEOTIDE SEQUENCE [LARGE SCALE GENOMIC DNA]</scope>
    <source>
        <strain evidence="8">DSM 9756</strain>
    </source>
</reference>
<dbReference type="PANTHER" id="PTHR30482">
    <property type="entry name" value="HIGH-AFFINITY BRANCHED-CHAIN AMINO ACID TRANSPORT SYSTEM PERMEASE"/>
    <property type="match status" value="1"/>
</dbReference>
<evidence type="ECO:0000256" key="1">
    <source>
        <dbReference type="ARBA" id="ARBA00004651"/>
    </source>
</evidence>
<feature type="transmembrane region" description="Helical" evidence="6">
    <location>
        <begin position="165"/>
        <end position="184"/>
    </location>
</feature>
<feature type="transmembrane region" description="Helical" evidence="6">
    <location>
        <begin position="255"/>
        <end position="276"/>
    </location>
</feature>
<dbReference type="AlphaFoldDB" id="A0A1M5GSM0"/>
<gene>
    <name evidence="7" type="ORF">SAMN02745206_03207</name>
</gene>